<evidence type="ECO:0000256" key="1">
    <source>
        <dbReference type="SAM" id="MobiDB-lite"/>
    </source>
</evidence>
<sequence length="520" mass="58730">MFSALFACHAVFLHCSIFICIFRNLRLLNSTMERRPPTVPSRLRRRIPRPVFTDGGTGVLARRSRRVLGPLRNAQAPVMINEDPISISIEEIETGPNHNTMFNGNPHWQRVFGNSSAEQKEKEEEENARRAFNDRLYARIDEFTRQVQEQSANGEFRFPDPDESEPEPDPDSPRHSPSYYECNSPCYSPSSPLDGDGEQCSSELAGVIDNTDDVEGADSPVPQSPERRHDFSQGYPMDLFPGVHYNPVKSPESSRELSPLPEPLTFPINCRNGNLLPKLANLRHTIEFGFDPNMGASTSGGPSVNGGPSGSKNPSTSGEPAEWIDGHWREVEDLTNNEDPSTSEKLSVNELIQRNKEMYDAIFECCEAMEKSKLNVEKCVEESQALGAPQTAEEIVLNEDFARKIAWQQYCLTYNHYMGQDKISFGMIMDPCPPIIPSENIQFYQGPPNPSSGFIYTSCYELEKVRTESNKNAHENEKLKIEIQKLEKEIQRLTGKEPEKPKEQTSGGWKNKNKKKNKKK</sequence>
<protein>
    <submittedName>
        <fullName evidence="2">Uncharacterized protein</fullName>
    </submittedName>
</protein>
<proteinExistence type="predicted"/>
<feature type="region of interest" description="Disordered" evidence="1">
    <location>
        <begin position="293"/>
        <end position="322"/>
    </location>
</feature>
<feature type="region of interest" description="Disordered" evidence="1">
    <location>
        <begin position="491"/>
        <end position="520"/>
    </location>
</feature>
<evidence type="ECO:0000313" key="3">
    <source>
        <dbReference type="Proteomes" id="UP000230233"/>
    </source>
</evidence>
<feature type="compositionally biased region" description="Acidic residues" evidence="1">
    <location>
        <begin position="161"/>
        <end position="170"/>
    </location>
</feature>
<dbReference type="EMBL" id="PDUG01000006">
    <property type="protein sequence ID" value="PIC18339.1"/>
    <property type="molecule type" value="Genomic_DNA"/>
</dbReference>
<dbReference type="OrthoDB" id="10360663at2759"/>
<reference evidence="3" key="1">
    <citation type="submission" date="2017-10" db="EMBL/GenBank/DDBJ databases">
        <title>Rapid genome shrinkage in a self-fertile nematode reveals novel sperm competition proteins.</title>
        <authorList>
            <person name="Yin D."/>
            <person name="Schwarz E.M."/>
            <person name="Thomas C.G."/>
            <person name="Felde R.L."/>
            <person name="Korf I.F."/>
            <person name="Cutter A.D."/>
            <person name="Schartner C.M."/>
            <person name="Ralston E.J."/>
            <person name="Meyer B.J."/>
            <person name="Haag E.S."/>
        </authorList>
    </citation>
    <scope>NUCLEOTIDE SEQUENCE [LARGE SCALE GENOMIC DNA]</scope>
    <source>
        <strain evidence="3">JU1422</strain>
    </source>
</reference>
<name>A0A2G5STS8_9PELO</name>
<keyword evidence="3" id="KW-1185">Reference proteome</keyword>
<accession>A0A2G5STS8</accession>
<organism evidence="2 3">
    <name type="scientific">Caenorhabditis nigoni</name>
    <dbReference type="NCBI Taxonomy" id="1611254"/>
    <lineage>
        <taxon>Eukaryota</taxon>
        <taxon>Metazoa</taxon>
        <taxon>Ecdysozoa</taxon>
        <taxon>Nematoda</taxon>
        <taxon>Chromadorea</taxon>
        <taxon>Rhabditida</taxon>
        <taxon>Rhabditina</taxon>
        <taxon>Rhabditomorpha</taxon>
        <taxon>Rhabditoidea</taxon>
        <taxon>Rhabditidae</taxon>
        <taxon>Peloderinae</taxon>
        <taxon>Caenorhabditis</taxon>
    </lineage>
</organism>
<feature type="region of interest" description="Disordered" evidence="1">
    <location>
        <begin position="145"/>
        <end position="233"/>
    </location>
</feature>
<dbReference type="Proteomes" id="UP000230233">
    <property type="component" value="Chromosome X"/>
</dbReference>
<gene>
    <name evidence="2" type="primary">Cnig_chr_X.g24268</name>
    <name evidence="2" type="ORF">B9Z55_024268</name>
</gene>
<comment type="caution">
    <text evidence="2">The sequence shown here is derived from an EMBL/GenBank/DDBJ whole genome shotgun (WGS) entry which is preliminary data.</text>
</comment>
<dbReference type="AlphaFoldDB" id="A0A2G5STS8"/>
<evidence type="ECO:0000313" key="2">
    <source>
        <dbReference type="EMBL" id="PIC18339.1"/>
    </source>
</evidence>
<feature type="compositionally biased region" description="Basic and acidic residues" evidence="1">
    <location>
        <begin position="491"/>
        <end position="503"/>
    </location>
</feature>
<feature type="compositionally biased region" description="Basic residues" evidence="1">
    <location>
        <begin position="511"/>
        <end position="520"/>
    </location>
</feature>